<organism evidence="2 3">
    <name type="scientific">Sulfuricella denitrificans (strain DSM 22764 / NBRC 105220 / skB26)</name>
    <dbReference type="NCBI Taxonomy" id="1163617"/>
    <lineage>
        <taxon>Bacteria</taxon>
        <taxon>Pseudomonadati</taxon>
        <taxon>Pseudomonadota</taxon>
        <taxon>Betaproteobacteria</taxon>
        <taxon>Nitrosomonadales</taxon>
        <taxon>Sulfuricellaceae</taxon>
        <taxon>Sulfuricella</taxon>
    </lineage>
</organism>
<proteinExistence type="predicted"/>
<dbReference type="STRING" id="1163617.SCD_n01616"/>
<evidence type="ECO:0000313" key="3">
    <source>
        <dbReference type="Proteomes" id="UP000015559"/>
    </source>
</evidence>
<sequence length="487" mass="54669">MNMKTLNEWVEELKSWEMPVLQRSVREISKLAGRAEKVTAGEIAEVVLRDPLMTLKVLRLVNGMSRSRLSNEITTVEHAVMMLGVGPFFNRLSNLKAVEEDLKTLDGALPGLMQAMSRAHHAAWQARDWANFRADMKSEEVYIGALLYDMGEILLWAYAPEQALQIRRLVRRNKIGLAQAQKEILGFDSRELQFALAEVWRLPELMQLFMHSENSVQPRVLGVTLAASVARLAETGWHGPALLADYEVIAGMLHMHLDEVVHMVYRNAVVEARHWNWYGVPPAAALLPMLPGDWPEEPGDTEASPQPIEVPEVSLTPHPDVLSQIMAEIAAHLDGTLDLHDMMALVLKGMHEGIGLNRVVFALMSADRSALKAKYVVGAEPDSPLRQFQIDMTTRHLFSRLMEKAQGIWLSESNRKTLEPMIPFGIRQLLGHGEFFAMSVFLHGKSVGLFYADSKHDGGALDEKRYLEFKQLCLRAAQGLAHLAKKK</sequence>
<gene>
    <name evidence="2" type="ORF">SCD_n01616</name>
</gene>
<dbReference type="InterPro" id="IPR029016">
    <property type="entry name" value="GAF-like_dom_sf"/>
</dbReference>
<dbReference type="Pfam" id="PF08668">
    <property type="entry name" value="HDOD"/>
    <property type="match status" value="1"/>
</dbReference>
<dbReference type="PANTHER" id="PTHR33525:SF3">
    <property type="entry name" value="RIBONUCLEASE Y"/>
    <property type="match status" value="1"/>
</dbReference>
<dbReference type="AlphaFoldDB" id="S6B488"/>
<evidence type="ECO:0000259" key="1">
    <source>
        <dbReference type="PROSITE" id="PS51833"/>
    </source>
</evidence>
<dbReference type="InterPro" id="IPR013976">
    <property type="entry name" value="HDOD"/>
</dbReference>
<dbReference type="KEGG" id="sdr:SCD_n01616"/>
<dbReference type="InterPro" id="IPR052340">
    <property type="entry name" value="RNase_Y/CdgJ"/>
</dbReference>
<dbReference type="SUPFAM" id="SSF109604">
    <property type="entry name" value="HD-domain/PDEase-like"/>
    <property type="match status" value="1"/>
</dbReference>
<keyword evidence="3" id="KW-1185">Reference proteome</keyword>
<protein>
    <recommendedName>
        <fullName evidence="1">HDOD domain-containing protein</fullName>
    </recommendedName>
</protein>
<evidence type="ECO:0000313" key="2">
    <source>
        <dbReference type="EMBL" id="BAN35437.1"/>
    </source>
</evidence>
<dbReference type="OrthoDB" id="9126875at2"/>
<reference evidence="2 3" key="1">
    <citation type="journal article" date="2012" name="Appl. Environ. Microbiol.">
        <title>Draft genome sequence of a psychrotolerant sulfur-oxidizing bacterium, Sulfuricella denitrificans skB26, and proteomic insights into cold adaptation.</title>
        <authorList>
            <person name="Watanabe T."/>
            <person name="Kojima H."/>
            <person name="Fukui M."/>
        </authorList>
    </citation>
    <scope>NUCLEOTIDE SEQUENCE [LARGE SCALE GENOMIC DNA]</scope>
    <source>
        <strain evidence="3">skB26</strain>
    </source>
</reference>
<dbReference type="PROSITE" id="PS51833">
    <property type="entry name" value="HDOD"/>
    <property type="match status" value="1"/>
</dbReference>
<dbReference type="HOGENOM" id="CLU_018569_1_0_4"/>
<name>S6B488_SULDS</name>
<dbReference type="Gene3D" id="3.30.450.40">
    <property type="match status" value="1"/>
</dbReference>
<accession>S6B488</accession>
<dbReference type="eggNOG" id="COG1639">
    <property type="taxonomic scope" value="Bacteria"/>
</dbReference>
<dbReference type="PANTHER" id="PTHR33525">
    <property type="match status" value="1"/>
</dbReference>
<dbReference type="Gene3D" id="1.10.3210.10">
    <property type="entry name" value="Hypothetical protein af1432"/>
    <property type="match status" value="1"/>
</dbReference>
<dbReference type="Proteomes" id="UP000015559">
    <property type="component" value="Chromosome"/>
</dbReference>
<dbReference type="EMBL" id="AP013066">
    <property type="protein sequence ID" value="BAN35437.1"/>
    <property type="molecule type" value="Genomic_DNA"/>
</dbReference>
<feature type="domain" description="HDOD" evidence="1">
    <location>
        <begin position="18"/>
        <end position="216"/>
    </location>
</feature>
<dbReference type="SUPFAM" id="SSF55781">
    <property type="entry name" value="GAF domain-like"/>
    <property type="match status" value="1"/>
</dbReference>